<feature type="domain" description="Cytochrome c" evidence="6">
    <location>
        <begin position="44"/>
        <end position="139"/>
    </location>
</feature>
<dbReference type="EMBL" id="JAEKJA010000012">
    <property type="protein sequence ID" value="MBJ3777129.1"/>
    <property type="molecule type" value="Genomic_DNA"/>
</dbReference>
<keyword evidence="8" id="KW-1185">Reference proteome</keyword>
<dbReference type="GO" id="GO:0020037">
    <property type="term" value="F:heme binding"/>
    <property type="evidence" value="ECO:0007669"/>
    <property type="project" value="InterPro"/>
</dbReference>
<evidence type="ECO:0000313" key="8">
    <source>
        <dbReference type="Proteomes" id="UP000609531"/>
    </source>
</evidence>
<keyword evidence="1 4" id="KW-0349">Heme</keyword>
<evidence type="ECO:0000256" key="1">
    <source>
        <dbReference type="ARBA" id="ARBA00022617"/>
    </source>
</evidence>
<keyword evidence="2 4" id="KW-0479">Metal-binding</keyword>
<dbReference type="PROSITE" id="PS51007">
    <property type="entry name" value="CYTC"/>
    <property type="match status" value="1"/>
</dbReference>
<dbReference type="GO" id="GO:0046872">
    <property type="term" value="F:metal ion binding"/>
    <property type="evidence" value="ECO:0007669"/>
    <property type="project" value="UniProtKB-KW"/>
</dbReference>
<feature type="signal peptide" evidence="5">
    <location>
        <begin position="1"/>
        <end position="25"/>
    </location>
</feature>
<dbReference type="Proteomes" id="UP000609531">
    <property type="component" value="Unassembled WGS sequence"/>
</dbReference>
<feature type="chain" id="PRO_5037532068" evidence="5">
    <location>
        <begin position="26"/>
        <end position="408"/>
    </location>
</feature>
<protein>
    <submittedName>
        <fullName evidence="7">Cytochrome c</fullName>
    </submittedName>
</protein>
<organism evidence="7 8">
    <name type="scientific">Acuticoccus mangrovi</name>
    <dbReference type="NCBI Taxonomy" id="2796142"/>
    <lineage>
        <taxon>Bacteria</taxon>
        <taxon>Pseudomonadati</taxon>
        <taxon>Pseudomonadota</taxon>
        <taxon>Alphaproteobacteria</taxon>
        <taxon>Hyphomicrobiales</taxon>
        <taxon>Amorphaceae</taxon>
        <taxon>Acuticoccus</taxon>
    </lineage>
</organism>
<evidence type="ECO:0000256" key="5">
    <source>
        <dbReference type="SAM" id="SignalP"/>
    </source>
</evidence>
<proteinExistence type="predicted"/>
<sequence length="408" mass="41726">MRSSGRAIAVLVAAILAAAAPAAHADALLERGRALYEGTAGPLPTAIGGRTILARGVTCSGCHGRDAGGGRETRAGPPIDWATLMAATATRPAYDTAGVYRATTAGLDVTGTPFASTMPRFVLNPTDLDALAAYLKAIAAEQRLGRTDEAIGFLAPDLARTPAGNRFREAFEATVLRLAPHGVFGRRIEIVAAAPAFATLAAPVLRAHPPMPDLFPAAPLVGDEAPGDVRGASASIARQVEALIGSATSGCVVAAADLRARLAPLVDAVDGTDWRWCDAPSGGVTLALGTALADAVRAADGPVLALADDLVRLAVAPPDCLSVADPHPPSGAGGGAPAERFGTVAAETLIETLKLCGPDCTRARLIEAFDAVRVPERVWPALDYGRQPLTGTDAVAIHHLCTPIEPSR</sequence>
<dbReference type="Gene3D" id="1.10.760.10">
    <property type="entry name" value="Cytochrome c-like domain"/>
    <property type="match status" value="1"/>
</dbReference>
<comment type="caution">
    <text evidence="7">The sequence shown here is derived from an EMBL/GenBank/DDBJ whole genome shotgun (WGS) entry which is preliminary data.</text>
</comment>
<name>A0A934IT01_9HYPH</name>
<keyword evidence="3 4" id="KW-0408">Iron</keyword>
<keyword evidence="5" id="KW-0732">Signal</keyword>
<accession>A0A934IT01</accession>
<dbReference type="SUPFAM" id="SSF46626">
    <property type="entry name" value="Cytochrome c"/>
    <property type="match status" value="1"/>
</dbReference>
<gene>
    <name evidence="7" type="ORF">JCR33_15585</name>
</gene>
<evidence type="ECO:0000259" key="6">
    <source>
        <dbReference type="PROSITE" id="PS51007"/>
    </source>
</evidence>
<dbReference type="RefSeq" id="WP_198883024.1">
    <property type="nucleotide sequence ID" value="NZ_JAEKJA010000012.1"/>
</dbReference>
<evidence type="ECO:0000256" key="3">
    <source>
        <dbReference type="ARBA" id="ARBA00023004"/>
    </source>
</evidence>
<reference evidence="7" key="1">
    <citation type="submission" date="2020-12" db="EMBL/GenBank/DDBJ databases">
        <title>Bacterial taxonomy.</title>
        <authorList>
            <person name="Pan X."/>
        </authorList>
    </citation>
    <scope>NUCLEOTIDE SEQUENCE</scope>
    <source>
        <strain evidence="7">B2012</strain>
    </source>
</reference>
<dbReference type="InterPro" id="IPR009056">
    <property type="entry name" value="Cyt_c-like_dom"/>
</dbReference>
<evidence type="ECO:0000313" key="7">
    <source>
        <dbReference type="EMBL" id="MBJ3777129.1"/>
    </source>
</evidence>
<dbReference type="GO" id="GO:0009055">
    <property type="term" value="F:electron transfer activity"/>
    <property type="evidence" value="ECO:0007669"/>
    <property type="project" value="InterPro"/>
</dbReference>
<evidence type="ECO:0000256" key="2">
    <source>
        <dbReference type="ARBA" id="ARBA00022723"/>
    </source>
</evidence>
<dbReference type="Pfam" id="PF00034">
    <property type="entry name" value="Cytochrom_C"/>
    <property type="match status" value="1"/>
</dbReference>
<dbReference type="InterPro" id="IPR036909">
    <property type="entry name" value="Cyt_c-like_dom_sf"/>
</dbReference>
<evidence type="ECO:0000256" key="4">
    <source>
        <dbReference type="PROSITE-ProRule" id="PRU00433"/>
    </source>
</evidence>
<dbReference type="AlphaFoldDB" id="A0A934IT01"/>